<organism evidence="2 3">
    <name type="scientific">Candidatus Sodalis endolongispinus</name>
    <dbReference type="NCBI Taxonomy" id="2812662"/>
    <lineage>
        <taxon>Bacteria</taxon>
        <taxon>Pseudomonadati</taxon>
        <taxon>Pseudomonadota</taxon>
        <taxon>Gammaproteobacteria</taxon>
        <taxon>Enterobacterales</taxon>
        <taxon>Bruguierivoracaceae</taxon>
        <taxon>Sodalis</taxon>
    </lineage>
</organism>
<dbReference type="EMBL" id="JAFJYC010000001">
    <property type="protein sequence ID" value="MBT9431245.1"/>
    <property type="molecule type" value="Genomic_DNA"/>
</dbReference>
<protein>
    <submittedName>
        <fullName evidence="2">M48 family metallopeptidase</fullName>
    </submittedName>
</protein>
<dbReference type="PANTHER" id="PTHR30399">
    <property type="entry name" value="UNCHARACTERIZED PROTEIN YGJP"/>
    <property type="match status" value="1"/>
</dbReference>
<keyword evidence="3" id="KW-1185">Reference proteome</keyword>
<feature type="domain" description="YgjP-like metallopeptidase" evidence="1">
    <location>
        <begin position="93"/>
        <end position="150"/>
    </location>
</feature>
<evidence type="ECO:0000313" key="3">
    <source>
        <dbReference type="Proteomes" id="UP000811282"/>
    </source>
</evidence>
<comment type="caution">
    <text evidence="2">The sequence shown here is derived from an EMBL/GenBank/DDBJ whole genome shotgun (WGS) entry which is preliminary data.</text>
</comment>
<evidence type="ECO:0000259" key="1">
    <source>
        <dbReference type="Pfam" id="PF01863"/>
    </source>
</evidence>
<evidence type="ECO:0000313" key="2">
    <source>
        <dbReference type="EMBL" id="MBT9431245.1"/>
    </source>
</evidence>
<accession>A0ABS5Y8B6</accession>
<dbReference type="InterPro" id="IPR053136">
    <property type="entry name" value="UTP_pyrophosphatase-like"/>
</dbReference>
<dbReference type="Pfam" id="PF01863">
    <property type="entry name" value="YgjP-like"/>
    <property type="match status" value="1"/>
</dbReference>
<reference evidence="2 3" key="1">
    <citation type="journal article" date="2021" name="Genome Biol. Evol.">
        <title>The evolution of interdependence in a four-way mealybug symbiosis.</title>
        <authorList>
            <person name="Garber A.I."/>
            <person name="Kupper M."/>
            <person name="Laetsch D.R."/>
            <person name="Weldon S.R."/>
            <person name="Ladinsky M.S."/>
            <person name="Bjorkman P.J."/>
            <person name="McCutcheon J.P."/>
        </authorList>
    </citation>
    <scope>NUCLEOTIDE SEQUENCE [LARGE SCALE GENOMIC DNA]</scope>
    <source>
        <strain evidence="2">SOD</strain>
    </source>
</reference>
<dbReference type="Gene3D" id="3.30.2010.10">
    <property type="entry name" value="Metalloproteases ('zincins'), catalytic domain"/>
    <property type="match status" value="1"/>
</dbReference>
<dbReference type="RefSeq" id="WP_215668397.1">
    <property type="nucleotide sequence ID" value="NZ_JAFJYC010000001.1"/>
</dbReference>
<dbReference type="InterPro" id="IPR002725">
    <property type="entry name" value="YgjP-like_metallopeptidase"/>
</dbReference>
<gene>
    <name evidence="2" type="ORF">JZM24_02025</name>
</gene>
<proteinExistence type="predicted"/>
<name>A0ABS5Y8B6_9GAMM</name>
<dbReference type="Proteomes" id="UP000811282">
    <property type="component" value="Unassembled WGS sequence"/>
</dbReference>
<sequence length="171" mass="20525">MSDLPYLNGYPVDLVERVRHLMTQGRLGPWLQRRYPDRHTIQTDKELYQYVKELKQRYLKNTAALAKVYFYNRQNPIKGTLGTNTFVSRPRGGKLKSKNEIRIAALFRDAPEAFLRMIVIHELAHLKEKEHNKSFYQLCCHMAPHYHQWEFDMRVWLTWRERSSIHHTDGQ</sequence>
<dbReference type="PANTHER" id="PTHR30399:SF1">
    <property type="entry name" value="UTP PYROPHOSPHATASE"/>
    <property type="match status" value="1"/>
</dbReference>